<keyword evidence="1" id="KW-0812">Transmembrane</keyword>
<dbReference type="RefSeq" id="WP_128391257.1">
    <property type="nucleotide sequence ID" value="NZ_SBII01000015.1"/>
</dbReference>
<dbReference type="EMBL" id="SBII01000015">
    <property type="protein sequence ID" value="RWW91990.1"/>
    <property type="molecule type" value="Genomic_DNA"/>
</dbReference>
<feature type="transmembrane region" description="Helical" evidence="1">
    <location>
        <begin position="241"/>
        <end position="259"/>
    </location>
</feature>
<dbReference type="OrthoDB" id="675873at2"/>
<name>A0A3S3RD93_9FLAO</name>
<accession>A0A3S3RD93</accession>
<evidence type="ECO:0000256" key="1">
    <source>
        <dbReference type="SAM" id="Phobius"/>
    </source>
</evidence>
<feature type="transmembrane region" description="Helical" evidence="1">
    <location>
        <begin position="317"/>
        <end position="338"/>
    </location>
</feature>
<dbReference type="InterPro" id="IPR022134">
    <property type="entry name" value="DUF3667"/>
</dbReference>
<keyword evidence="1" id="KW-0472">Membrane</keyword>
<dbReference type="AlphaFoldDB" id="A0A3S3RD93"/>
<evidence type="ECO:0000313" key="2">
    <source>
        <dbReference type="EMBL" id="RWW91990.1"/>
    </source>
</evidence>
<proteinExistence type="predicted"/>
<feature type="transmembrane region" description="Helical" evidence="1">
    <location>
        <begin position="279"/>
        <end position="297"/>
    </location>
</feature>
<feature type="transmembrane region" description="Helical" evidence="1">
    <location>
        <begin position="211"/>
        <end position="229"/>
    </location>
</feature>
<organism evidence="2 3">
    <name type="scientific">Flavobacterium cerinum</name>
    <dbReference type="NCBI Taxonomy" id="2502784"/>
    <lineage>
        <taxon>Bacteria</taxon>
        <taxon>Pseudomonadati</taxon>
        <taxon>Bacteroidota</taxon>
        <taxon>Flavobacteriia</taxon>
        <taxon>Flavobacteriales</taxon>
        <taxon>Flavobacteriaceae</taxon>
        <taxon>Flavobacterium</taxon>
    </lineage>
</organism>
<protein>
    <submittedName>
        <fullName evidence="2">DUF3667 domain-containing protein</fullName>
    </submittedName>
</protein>
<feature type="transmembrane region" description="Helical" evidence="1">
    <location>
        <begin position="86"/>
        <end position="103"/>
    </location>
</feature>
<keyword evidence="3" id="KW-1185">Reference proteome</keyword>
<dbReference type="Pfam" id="PF12412">
    <property type="entry name" value="DUF3667"/>
    <property type="match status" value="1"/>
</dbReference>
<dbReference type="Proteomes" id="UP000287527">
    <property type="component" value="Unassembled WGS sequence"/>
</dbReference>
<sequence>MGHDHLRDDKECQNCGHTVEEIYCPHCGQKNTETRQSFGHLVGHFLEDLTHYDGAFWKTIKYLLFRPAFLTQEYLMGKRQLYVPPVKLYIFISFLTFLILAIMPEYPEQEDTSKKSEDHPTIEKIEEVRINLREKENVLINSFNNKEKFVVNNPMSYKSEKEMDSIELLKPDSLRLNAMERVMGEKLIKLYSHNTPEQVGEKFSDSFSHNIPKIVFIYMPVFAFWLWIFHSKKRWYFFDHGIFTLHYFAFLLINMTFILLLSNFTDPITSIIGETPTKIIFTILFLCSLFWQVYYFYRAHRKMYHESMIINFIKSTLMFIINIISILLISITAAYFTLYNLH</sequence>
<keyword evidence="1" id="KW-1133">Transmembrane helix</keyword>
<evidence type="ECO:0000313" key="3">
    <source>
        <dbReference type="Proteomes" id="UP000287527"/>
    </source>
</evidence>
<reference evidence="2 3" key="1">
    <citation type="submission" date="2019-01" db="EMBL/GenBank/DDBJ databases">
        <title>Flavobacterium sp. nov.,isolated from freshwater.</title>
        <authorList>
            <person name="Zhang R."/>
            <person name="Du Z.-J."/>
        </authorList>
    </citation>
    <scope>NUCLEOTIDE SEQUENCE [LARGE SCALE GENOMIC DNA]</scope>
    <source>
        <strain evidence="2 3">1E403</strain>
    </source>
</reference>
<gene>
    <name evidence="2" type="ORF">EPI11_17340</name>
</gene>
<comment type="caution">
    <text evidence="2">The sequence shown here is derived from an EMBL/GenBank/DDBJ whole genome shotgun (WGS) entry which is preliminary data.</text>
</comment>